<sequence length="364" mass="40096">MSTFSRVVSRPTNKEQLKPFAFTKPTFTTTTHTGRGIWQPSYADRITPQLYKPFVGGDFHTDTLFNPVWSQGVYADSLMQTRPTGVSVPPNTAYGTTPSPPSLPQDESSTEYSFLSSSSPEADSPPPTAFSTIAVLGSPDMDGAFEDDYDRPEADPNFIRRLLRRSKSLRRQVRMRDGDFRDSDEEDDYSVTAEWIPVVRPEMPKRRVPTQGVPRQIAYDARSDTTPSRLSRRVRVPAPIDTSGLRVAIAAKILRDEYGLEVGDVDGSELTSSSESGFDGDDEHDELRRAAQTPEDTAGSVASSCDRPKKSYAAVVASSPPRANTPQSRTLVPQAVHAAPMFGSKERDVAGGFEWQPFVEPLDV</sequence>
<reference evidence="2 3" key="1">
    <citation type="submission" date="2019-01" db="EMBL/GenBank/DDBJ databases">
        <title>Draft genome sequences of three monokaryotic isolates of the white-rot basidiomycete fungus Dichomitus squalens.</title>
        <authorList>
            <consortium name="DOE Joint Genome Institute"/>
            <person name="Lopez S.C."/>
            <person name="Andreopoulos B."/>
            <person name="Pangilinan J."/>
            <person name="Lipzen A."/>
            <person name="Riley R."/>
            <person name="Ahrendt S."/>
            <person name="Ng V."/>
            <person name="Barry K."/>
            <person name="Daum C."/>
            <person name="Grigoriev I.V."/>
            <person name="Hilden K.S."/>
            <person name="Makela M.R."/>
            <person name="de Vries R.P."/>
        </authorList>
    </citation>
    <scope>NUCLEOTIDE SEQUENCE [LARGE SCALE GENOMIC DNA]</scope>
    <source>
        <strain evidence="2 3">CBS 464.89</strain>
    </source>
</reference>
<feature type="region of interest" description="Disordered" evidence="1">
    <location>
        <begin position="84"/>
        <end position="130"/>
    </location>
</feature>
<dbReference type="Proteomes" id="UP000292082">
    <property type="component" value="Unassembled WGS sequence"/>
</dbReference>
<evidence type="ECO:0000313" key="2">
    <source>
        <dbReference type="EMBL" id="TBU58977.1"/>
    </source>
</evidence>
<dbReference type="AlphaFoldDB" id="A0A4Q9PWE2"/>
<feature type="compositionally biased region" description="Polar residues" evidence="1">
    <location>
        <begin position="321"/>
        <end position="330"/>
    </location>
</feature>
<keyword evidence="3" id="KW-1185">Reference proteome</keyword>
<feature type="compositionally biased region" description="Polar residues" evidence="1">
    <location>
        <begin position="84"/>
        <end position="97"/>
    </location>
</feature>
<protein>
    <submittedName>
        <fullName evidence="2">Uncharacterized protein</fullName>
    </submittedName>
</protein>
<feature type="region of interest" description="Disordered" evidence="1">
    <location>
        <begin position="265"/>
        <end position="330"/>
    </location>
</feature>
<evidence type="ECO:0000256" key="1">
    <source>
        <dbReference type="SAM" id="MobiDB-lite"/>
    </source>
</evidence>
<name>A0A4Q9PWE2_9APHY</name>
<proteinExistence type="predicted"/>
<organism evidence="2 3">
    <name type="scientific">Dichomitus squalens</name>
    <dbReference type="NCBI Taxonomy" id="114155"/>
    <lineage>
        <taxon>Eukaryota</taxon>
        <taxon>Fungi</taxon>
        <taxon>Dikarya</taxon>
        <taxon>Basidiomycota</taxon>
        <taxon>Agaricomycotina</taxon>
        <taxon>Agaricomycetes</taxon>
        <taxon>Polyporales</taxon>
        <taxon>Polyporaceae</taxon>
        <taxon>Dichomitus</taxon>
    </lineage>
</organism>
<accession>A0A4Q9PWE2</accession>
<dbReference type="EMBL" id="ML145118">
    <property type="protein sequence ID" value="TBU58977.1"/>
    <property type="molecule type" value="Genomic_DNA"/>
</dbReference>
<feature type="compositionally biased region" description="Low complexity" evidence="1">
    <location>
        <begin position="110"/>
        <end position="122"/>
    </location>
</feature>
<evidence type="ECO:0000313" key="3">
    <source>
        <dbReference type="Proteomes" id="UP000292082"/>
    </source>
</evidence>
<gene>
    <name evidence="2" type="ORF">BD310DRAFT_967252</name>
</gene>